<reference evidence="1 2" key="1">
    <citation type="submission" date="2018-08" db="EMBL/GenBank/DDBJ databases">
        <title>A genome reference for cultivated species of the human gut microbiota.</title>
        <authorList>
            <person name="Zou Y."/>
            <person name="Xue W."/>
            <person name="Luo G."/>
        </authorList>
    </citation>
    <scope>NUCLEOTIDE SEQUENCE [LARGE SCALE GENOMIC DNA]</scope>
    <source>
        <strain evidence="1 2">AM37-1AC</strain>
    </source>
</reference>
<dbReference type="RefSeq" id="WP_015522307.1">
    <property type="nucleotide sequence ID" value="NZ_CP102289.1"/>
</dbReference>
<evidence type="ECO:0000313" key="2">
    <source>
        <dbReference type="Proteomes" id="UP000283513"/>
    </source>
</evidence>
<dbReference type="Proteomes" id="UP000283513">
    <property type="component" value="Unassembled WGS sequence"/>
</dbReference>
<sequence>MGFLKQGFSGALAAVMVLTSGGLCVGQSVTIHAETKAKTYEDYKKVLNYTAEYQGYEAYKEGLENVKRPETSYEINGADYVTCEGMEPEVLTDYEGMEGTSVYTEESGMLTYEVDIAEEGMYEFGISYYPVAGNGSSIQRSFFVDGELSYRELSLIEFSRVWVNTSDIWDEDNQGNDLKPTQMEAPEWLFSRFYDQDGYVTEPLSIFLTKGKHEITVVSRREPMILHSIYLQNEESLFDYKTVYEQQKKDGVSDTSGQSIEIQAEYATKKSSRMLYPVQDQSSPAITPYSAKELKNNSIGGNSWRLTGQWIEWEFDADADGFYNITLHSKQNFVKGIYVSRKIMIDGEVPFEELNHYGFTYDSTWKMTTLSDASGEPYRFYLNKGHHTLRMQVVLGDFAGVISDVQSIVTELNSEYRKIIRITGVSPDEYRDYQIEKRLPELEGELKVIRDELDEVLNTLDTLGVAGSEETVIITMRDQLNEILRDTEKITKMVKAFKTNVSALGTWITNAQQQPLQLDAIYITSPDQKVTEENGSVAAGVVHEFKKLFYSFIVDYNAIGNVAEEGEDSRTITVWIGSGRDQANVIKALIDETFTPETNINVNVQLVDMNTLLQATLAGQGPDVALQVANGTNGTVATSSTGTTASSNDLPVNYGLRSAVVDLTQFPDYEDVVKRFRESAVEPFMYDGALYALPETQSFEMMFYRKDILNELGIEIPKTWDDMKVVLSELSKNQMSLGMLPTELTFTSLLYQHDGELYNEDATASALDSDEAVNAFKTYCEFYTDYKLDRETSVEQRFRTGESPIIIADYTTYNVLEVSAPDIKGLWGFTALPGVKEEDGSINNISASTGLACMMMSGTKDKEASWEFMKWWLSAEIQTSYGEEMEGLMGEAARYPTANIEAFANLPWPTDDYEALEAQFANVKGIRQVPGSYFTWRNVNNAFYTVAVADEDKRMQPREALYEYLEYINAEITSKREEFGMKTASDAKQ</sequence>
<dbReference type="EMBL" id="QSHO01000013">
    <property type="protein sequence ID" value="RHC15177.1"/>
    <property type="molecule type" value="Genomic_DNA"/>
</dbReference>
<organism evidence="1 2">
    <name type="scientific">Roseburia intestinalis</name>
    <dbReference type="NCBI Taxonomy" id="166486"/>
    <lineage>
        <taxon>Bacteria</taxon>
        <taxon>Bacillati</taxon>
        <taxon>Bacillota</taxon>
        <taxon>Clostridia</taxon>
        <taxon>Lachnospirales</taxon>
        <taxon>Lachnospiraceae</taxon>
        <taxon>Roseburia</taxon>
    </lineage>
</organism>
<protein>
    <submittedName>
        <fullName evidence="1">Extracellular solute-binding protein</fullName>
    </submittedName>
</protein>
<dbReference type="Gene3D" id="2.60.120.260">
    <property type="entry name" value="Galactose-binding domain-like"/>
    <property type="match status" value="2"/>
</dbReference>
<accession>A0A1Q6S9J0</accession>
<dbReference type="CDD" id="cd14489">
    <property type="entry name" value="CBM_SBP_bac_1_like"/>
    <property type="match status" value="1"/>
</dbReference>
<dbReference type="InterPro" id="IPR050490">
    <property type="entry name" value="Bact_solute-bd_prot1"/>
</dbReference>
<dbReference type="AlphaFoldDB" id="A0A1Q6S9J0"/>
<dbReference type="Gene3D" id="3.40.190.10">
    <property type="entry name" value="Periplasmic binding protein-like II"/>
    <property type="match status" value="1"/>
</dbReference>
<dbReference type="GeneID" id="61432742"/>
<comment type="caution">
    <text evidence="1">The sequence shown here is derived from an EMBL/GenBank/DDBJ whole genome shotgun (WGS) entry which is preliminary data.</text>
</comment>
<name>A0A1Q6S9J0_9FIRM</name>
<proteinExistence type="predicted"/>
<dbReference type="SUPFAM" id="SSF53850">
    <property type="entry name" value="Periplasmic binding protein-like II"/>
    <property type="match status" value="1"/>
</dbReference>
<dbReference type="PANTHER" id="PTHR43649:SF27">
    <property type="entry name" value="EXTRACELLULAR SOLUTE-BINDING PROTEIN FAMILY 1"/>
    <property type="match status" value="1"/>
</dbReference>
<gene>
    <name evidence="1" type="ORF">DW856_14105</name>
</gene>
<dbReference type="PANTHER" id="PTHR43649">
    <property type="entry name" value="ARABINOSE-BINDING PROTEIN-RELATED"/>
    <property type="match status" value="1"/>
</dbReference>
<evidence type="ECO:0000313" key="1">
    <source>
        <dbReference type="EMBL" id="RHC15177.1"/>
    </source>
</evidence>
<dbReference type="Pfam" id="PF01547">
    <property type="entry name" value="SBP_bac_1"/>
    <property type="match status" value="1"/>
</dbReference>
<dbReference type="InterPro" id="IPR006059">
    <property type="entry name" value="SBP"/>
</dbReference>